<proteinExistence type="predicted"/>
<evidence type="ECO:0000313" key="2">
    <source>
        <dbReference type="Proteomes" id="UP000054485"/>
    </source>
</evidence>
<reference evidence="1 2" key="1">
    <citation type="submission" date="2014-04" db="EMBL/GenBank/DDBJ databases">
        <authorList>
            <consortium name="DOE Joint Genome Institute"/>
            <person name="Kuo A."/>
            <person name="Ruytinx J."/>
            <person name="Rineau F."/>
            <person name="Colpaert J."/>
            <person name="Kohler A."/>
            <person name="Nagy L.G."/>
            <person name="Floudas D."/>
            <person name="Copeland A."/>
            <person name="Barry K.W."/>
            <person name="Cichocki N."/>
            <person name="Veneault-Fourrey C."/>
            <person name="LaButti K."/>
            <person name="Lindquist E.A."/>
            <person name="Lipzen A."/>
            <person name="Lundell T."/>
            <person name="Morin E."/>
            <person name="Murat C."/>
            <person name="Sun H."/>
            <person name="Tunlid A."/>
            <person name="Henrissat B."/>
            <person name="Grigoriev I.V."/>
            <person name="Hibbett D.S."/>
            <person name="Martin F."/>
            <person name="Nordberg H.P."/>
            <person name="Cantor M.N."/>
            <person name="Hua S.X."/>
        </authorList>
    </citation>
    <scope>NUCLEOTIDE SEQUENCE [LARGE SCALE GENOMIC DNA]</scope>
    <source>
        <strain evidence="1 2">UH-Slu-Lm8-n1</strain>
    </source>
</reference>
<dbReference type="Proteomes" id="UP000054485">
    <property type="component" value="Unassembled WGS sequence"/>
</dbReference>
<evidence type="ECO:0000313" key="1">
    <source>
        <dbReference type="EMBL" id="KIK34175.1"/>
    </source>
</evidence>
<protein>
    <submittedName>
        <fullName evidence="1">Uncharacterized protein</fullName>
    </submittedName>
</protein>
<sequence>MKGTSRLLRILVSESVRLIWAIRCDSTINSTLFIKQTITKRWTVKVVLLG</sequence>
<dbReference type="InParanoid" id="A0A0C9Z9K4"/>
<keyword evidence="2" id="KW-1185">Reference proteome</keyword>
<accession>A0A0C9Z9K4</accession>
<dbReference type="AlphaFoldDB" id="A0A0C9Z9K4"/>
<name>A0A0C9Z9K4_9AGAM</name>
<dbReference type="OrthoDB" id="3262992at2759"/>
<gene>
    <name evidence="1" type="ORF">CY34DRAFT_98473</name>
</gene>
<dbReference type="EMBL" id="KN835798">
    <property type="protein sequence ID" value="KIK34175.1"/>
    <property type="molecule type" value="Genomic_DNA"/>
</dbReference>
<dbReference type="HOGENOM" id="CLU_3126034_0_0_1"/>
<reference evidence="2" key="2">
    <citation type="submission" date="2015-01" db="EMBL/GenBank/DDBJ databases">
        <title>Evolutionary Origins and Diversification of the Mycorrhizal Mutualists.</title>
        <authorList>
            <consortium name="DOE Joint Genome Institute"/>
            <consortium name="Mycorrhizal Genomics Consortium"/>
            <person name="Kohler A."/>
            <person name="Kuo A."/>
            <person name="Nagy L.G."/>
            <person name="Floudas D."/>
            <person name="Copeland A."/>
            <person name="Barry K.W."/>
            <person name="Cichocki N."/>
            <person name="Veneault-Fourrey C."/>
            <person name="LaButti K."/>
            <person name="Lindquist E.A."/>
            <person name="Lipzen A."/>
            <person name="Lundell T."/>
            <person name="Morin E."/>
            <person name="Murat C."/>
            <person name="Riley R."/>
            <person name="Ohm R."/>
            <person name="Sun H."/>
            <person name="Tunlid A."/>
            <person name="Henrissat B."/>
            <person name="Grigoriev I.V."/>
            <person name="Hibbett D.S."/>
            <person name="Martin F."/>
        </authorList>
    </citation>
    <scope>NUCLEOTIDE SEQUENCE [LARGE SCALE GENOMIC DNA]</scope>
    <source>
        <strain evidence="2">UH-Slu-Lm8-n1</strain>
    </source>
</reference>
<organism evidence="1 2">
    <name type="scientific">Suillus luteus UH-Slu-Lm8-n1</name>
    <dbReference type="NCBI Taxonomy" id="930992"/>
    <lineage>
        <taxon>Eukaryota</taxon>
        <taxon>Fungi</taxon>
        <taxon>Dikarya</taxon>
        <taxon>Basidiomycota</taxon>
        <taxon>Agaricomycotina</taxon>
        <taxon>Agaricomycetes</taxon>
        <taxon>Agaricomycetidae</taxon>
        <taxon>Boletales</taxon>
        <taxon>Suillineae</taxon>
        <taxon>Suillaceae</taxon>
        <taxon>Suillus</taxon>
    </lineage>
</organism>